<comment type="caution">
    <text evidence="1">The sequence shown here is derived from an EMBL/GenBank/DDBJ whole genome shotgun (WGS) entry which is preliminary data.</text>
</comment>
<organism evidence="1 2">
    <name type="scientific">Catharanthus roseus</name>
    <name type="common">Madagascar periwinkle</name>
    <name type="synonym">Vinca rosea</name>
    <dbReference type="NCBI Taxonomy" id="4058"/>
    <lineage>
        <taxon>Eukaryota</taxon>
        <taxon>Viridiplantae</taxon>
        <taxon>Streptophyta</taxon>
        <taxon>Embryophyta</taxon>
        <taxon>Tracheophyta</taxon>
        <taxon>Spermatophyta</taxon>
        <taxon>Magnoliopsida</taxon>
        <taxon>eudicotyledons</taxon>
        <taxon>Gunneridae</taxon>
        <taxon>Pentapetalae</taxon>
        <taxon>asterids</taxon>
        <taxon>lamiids</taxon>
        <taxon>Gentianales</taxon>
        <taxon>Apocynaceae</taxon>
        <taxon>Rauvolfioideae</taxon>
        <taxon>Vinceae</taxon>
        <taxon>Catharanthinae</taxon>
        <taxon>Catharanthus</taxon>
    </lineage>
</organism>
<evidence type="ECO:0000313" key="2">
    <source>
        <dbReference type="Proteomes" id="UP001060085"/>
    </source>
</evidence>
<proteinExistence type="predicted"/>
<reference evidence="2" key="1">
    <citation type="journal article" date="2023" name="Nat. Plants">
        <title>Single-cell RNA sequencing provides a high-resolution roadmap for understanding the multicellular compartmentation of specialized metabolism.</title>
        <authorList>
            <person name="Sun S."/>
            <person name="Shen X."/>
            <person name="Li Y."/>
            <person name="Li Y."/>
            <person name="Wang S."/>
            <person name="Li R."/>
            <person name="Zhang H."/>
            <person name="Shen G."/>
            <person name="Guo B."/>
            <person name="Wei J."/>
            <person name="Xu J."/>
            <person name="St-Pierre B."/>
            <person name="Chen S."/>
            <person name="Sun C."/>
        </authorList>
    </citation>
    <scope>NUCLEOTIDE SEQUENCE [LARGE SCALE GENOMIC DNA]</scope>
</reference>
<keyword evidence="2" id="KW-1185">Reference proteome</keyword>
<accession>A0ACC0AH62</accession>
<sequence>MDAQKLEELKLFVQQLKANPSILQSPSLAFFRNYLESLGARIPPPPGSVKKEENLDEEDIAESGIELDNSGVVQPDNDPPQKMGDPSIEVTEENQDAAQLLKSKAIDAISEGNLTEAIDNLTEAILLNPNSAILYATRASVFVKLNKPNAAIRDANAALKINPDSAKGYKVRGIARAMLGLWEEAAGDLRVASKLDYDEEIGAVLRKIEPNVHKIQEHRRKNERMRKEKELRERVQERQRAQDPGAVLKDGQVIGIHSINDLESKLNAASRTARLAIMYFTATWCGPCRFIAPVFISLASKYPRVVFLKIDIDEASDVAQRWHVTSVPTFFFIKDGKEVDKVVGADKNLLEMKIAQHAA</sequence>
<protein>
    <submittedName>
        <fullName evidence="1">Uncharacterized protein</fullName>
    </submittedName>
</protein>
<name>A0ACC0AH62_CATRO</name>
<evidence type="ECO:0000313" key="1">
    <source>
        <dbReference type="EMBL" id="KAI5660297.1"/>
    </source>
</evidence>
<dbReference type="EMBL" id="CM044706">
    <property type="protein sequence ID" value="KAI5660297.1"/>
    <property type="molecule type" value="Genomic_DNA"/>
</dbReference>
<dbReference type="Proteomes" id="UP001060085">
    <property type="component" value="Linkage Group LG06"/>
</dbReference>
<gene>
    <name evidence="1" type="ORF">M9H77_29090</name>
</gene>